<sequence length="91" mass="9721">MATGTAAHGLLASLASTVRRPPSLTIDRLLSDKESHRRWRGSCINVDLPSMADFSDSDTTSQATGAVPSSALTTPLPQPFLFMVVIDGHRN</sequence>
<protein>
    <submittedName>
        <fullName evidence="1">Uncharacterized protein</fullName>
    </submittedName>
</protein>
<dbReference type="Proteomes" id="UP000008021">
    <property type="component" value="Chromosome 5"/>
</dbReference>
<evidence type="ECO:0000313" key="2">
    <source>
        <dbReference type="Proteomes" id="UP000008021"/>
    </source>
</evidence>
<proteinExistence type="predicted"/>
<keyword evidence="2" id="KW-1185">Reference proteome</keyword>
<dbReference type="EnsemblPlants" id="OMERI05G07000.1">
    <property type="protein sequence ID" value="OMERI05G07000.1"/>
    <property type="gene ID" value="OMERI05G07000"/>
</dbReference>
<dbReference type="Gramene" id="OMERI05G07000.1">
    <property type="protein sequence ID" value="OMERI05G07000.1"/>
    <property type="gene ID" value="OMERI05G07000"/>
</dbReference>
<evidence type="ECO:0000313" key="1">
    <source>
        <dbReference type="EnsemblPlants" id="OMERI05G07000.1"/>
    </source>
</evidence>
<organism evidence="1">
    <name type="scientific">Oryza meridionalis</name>
    <dbReference type="NCBI Taxonomy" id="40149"/>
    <lineage>
        <taxon>Eukaryota</taxon>
        <taxon>Viridiplantae</taxon>
        <taxon>Streptophyta</taxon>
        <taxon>Embryophyta</taxon>
        <taxon>Tracheophyta</taxon>
        <taxon>Spermatophyta</taxon>
        <taxon>Magnoliopsida</taxon>
        <taxon>Liliopsida</taxon>
        <taxon>Poales</taxon>
        <taxon>Poaceae</taxon>
        <taxon>BOP clade</taxon>
        <taxon>Oryzoideae</taxon>
        <taxon>Oryzeae</taxon>
        <taxon>Oryzinae</taxon>
        <taxon>Oryza</taxon>
    </lineage>
</organism>
<accession>A0A0E0DNJ7</accession>
<name>A0A0E0DNJ7_9ORYZ</name>
<reference evidence="1" key="1">
    <citation type="submission" date="2015-04" db="UniProtKB">
        <authorList>
            <consortium name="EnsemblPlants"/>
        </authorList>
    </citation>
    <scope>IDENTIFICATION</scope>
</reference>
<reference evidence="1" key="2">
    <citation type="submission" date="2018-05" db="EMBL/GenBank/DDBJ databases">
        <title>OmerRS3 (Oryza meridionalis Reference Sequence Version 3).</title>
        <authorList>
            <person name="Zhang J."/>
            <person name="Kudrna D."/>
            <person name="Lee S."/>
            <person name="Talag J."/>
            <person name="Welchert J."/>
            <person name="Wing R.A."/>
        </authorList>
    </citation>
    <scope>NUCLEOTIDE SEQUENCE [LARGE SCALE GENOMIC DNA]</scope>
    <source>
        <strain evidence="1">cv. OR44</strain>
    </source>
</reference>
<dbReference type="HOGENOM" id="CLU_2593690_0_0_1"/>
<dbReference type="AlphaFoldDB" id="A0A0E0DNJ7"/>